<feature type="compositionally biased region" description="Low complexity" evidence="6">
    <location>
        <begin position="189"/>
        <end position="204"/>
    </location>
</feature>
<evidence type="ECO:0000256" key="1">
    <source>
        <dbReference type="ARBA" id="ARBA00004123"/>
    </source>
</evidence>
<gene>
    <name evidence="8" type="primary">DNAJC17</name>
    <name evidence="8" type="ORF">SLS55_001778</name>
</gene>
<dbReference type="PANTHER" id="PTHR44313">
    <property type="entry name" value="DNAJ HOMOLOG SUBFAMILY C MEMBER 17"/>
    <property type="match status" value="1"/>
</dbReference>
<dbReference type="Gene3D" id="1.10.287.110">
    <property type="entry name" value="DnaJ domain"/>
    <property type="match status" value="1"/>
</dbReference>
<feature type="domain" description="J" evidence="7">
    <location>
        <begin position="21"/>
        <end position="88"/>
    </location>
</feature>
<accession>A0ABR3CQF3</accession>
<dbReference type="Pfam" id="PF00226">
    <property type="entry name" value="DnaJ"/>
    <property type="match status" value="1"/>
</dbReference>
<feature type="compositionally biased region" description="Basic and acidic residues" evidence="6">
    <location>
        <begin position="108"/>
        <end position="182"/>
    </location>
</feature>
<keyword evidence="9" id="KW-1185">Reference proteome</keyword>
<dbReference type="GeneID" id="92005863"/>
<evidence type="ECO:0000256" key="2">
    <source>
        <dbReference type="ARBA" id="ARBA00004496"/>
    </source>
</evidence>
<dbReference type="InterPro" id="IPR001623">
    <property type="entry name" value="DnaJ_domain"/>
</dbReference>
<dbReference type="PANTHER" id="PTHR44313:SF1">
    <property type="entry name" value="DNAJ HOMOLOG SUBFAMILY C MEMBER 17"/>
    <property type="match status" value="1"/>
</dbReference>
<proteinExistence type="predicted"/>
<feature type="compositionally biased region" description="Low complexity" evidence="6">
    <location>
        <begin position="269"/>
        <end position="280"/>
    </location>
</feature>
<evidence type="ECO:0000256" key="6">
    <source>
        <dbReference type="SAM" id="MobiDB-lite"/>
    </source>
</evidence>
<dbReference type="PROSITE" id="PS00636">
    <property type="entry name" value="DNAJ_1"/>
    <property type="match status" value="1"/>
</dbReference>
<evidence type="ECO:0000259" key="7">
    <source>
        <dbReference type="PROSITE" id="PS50076"/>
    </source>
</evidence>
<dbReference type="InterPro" id="IPR018253">
    <property type="entry name" value="DnaJ_domain_CS"/>
</dbReference>
<comment type="caution">
    <text evidence="8">The sequence shown here is derived from an EMBL/GenBank/DDBJ whole genome shotgun (WGS) entry which is preliminary data.</text>
</comment>
<comment type="subcellular location">
    <subcellularLocation>
        <location evidence="2">Cytoplasm</location>
    </subcellularLocation>
    <subcellularLocation>
        <location evidence="1">Nucleus</location>
    </subcellularLocation>
</comment>
<evidence type="ECO:0000256" key="5">
    <source>
        <dbReference type="ARBA" id="ARBA00023242"/>
    </source>
</evidence>
<sequence>MPQDATDLSDEAAALIKSDLNLYELLGLDPSSPCDEKAIKSAWRKTSLKYHPDKNRDDPAAVDKFYLAKNATELLQNAEARARYDAHREAKRRAAAQTERLEGKRRRLMDELERAERGAKRKREEEVGERDRMESELKRLARDGERRRREREEARAREREEEARREEEIRRERERERRRQEAGAHWQPGASVGSAAAAAADAGGTPVKKRVFDGAAKSAPNTPAGKKQPAFSFSPKPAAAGGAGNNRFEQDTLARLKAKQEEKRKLAEQIRAQEAAEAQT</sequence>
<keyword evidence="3" id="KW-0963">Cytoplasm</keyword>
<organism evidence="8 9">
    <name type="scientific">Diplodia seriata</name>
    <dbReference type="NCBI Taxonomy" id="420778"/>
    <lineage>
        <taxon>Eukaryota</taxon>
        <taxon>Fungi</taxon>
        <taxon>Dikarya</taxon>
        <taxon>Ascomycota</taxon>
        <taxon>Pezizomycotina</taxon>
        <taxon>Dothideomycetes</taxon>
        <taxon>Dothideomycetes incertae sedis</taxon>
        <taxon>Botryosphaeriales</taxon>
        <taxon>Botryosphaeriaceae</taxon>
        <taxon>Diplodia</taxon>
    </lineage>
</organism>
<feature type="compositionally biased region" description="Basic and acidic residues" evidence="6">
    <location>
        <begin position="248"/>
        <end position="268"/>
    </location>
</feature>
<dbReference type="InterPro" id="IPR036869">
    <property type="entry name" value="J_dom_sf"/>
</dbReference>
<keyword evidence="4" id="KW-0143">Chaperone</keyword>
<reference evidence="8 9" key="1">
    <citation type="submission" date="2024-02" db="EMBL/GenBank/DDBJ databases">
        <title>De novo assembly and annotation of 12 fungi associated with fruit tree decline syndrome in Ontario, Canada.</title>
        <authorList>
            <person name="Sulman M."/>
            <person name="Ellouze W."/>
            <person name="Ilyukhin E."/>
        </authorList>
    </citation>
    <scope>NUCLEOTIDE SEQUENCE [LARGE SCALE GENOMIC DNA]</scope>
    <source>
        <strain evidence="8 9">FDS-637</strain>
    </source>
</reference>
<dbReference type="SUPFAM" id="SSF46565">
    <property type="entry name" value="Chaperone J-domain"/>
    <property type="match status" value="1"/>
</dbReference>
<dbReference type="Proteomes" id="UP001430584">
    <property type="component" value="Unassembled WGS sequence"/>
</dbReference>
<dbReference type="RefSeq" id="XP_066635833.1">
    <property type="nucleotide sequence ID" value="XM_066773266.1"/>
</dbReference>
<dbReference type="PROSITE" id="PS50076">
    <property type="entry name" value="DNAJ_2"/>
    <property type="match status" value="1"/>
</dbReference>
<protein>
    <submittedName>
        <fullName evidence="8">DnaJ (Hsp40), subfamily C, member 17</fullName>
    </submittedName>
</protein>
<feature type="region of interest" description="Disordered" evidence="6">
    <location>
        <begin position="85"/>
        <end position="280"/>
    </location>
</feature>
<name>A0ABR3CQF3_9PEZI</name>
<dbReference type="CDD" id="cd06257">
    <property type="entry name" value="DnaJ"/>
    <property type="match status" value="1"/>
</dbReference>
<evidence type="ECO:0000256" key="4">
    <source>
        <dbReference type="ARBA" id="ARBA00023186"/>
    </source>
</evidence>
<evidence type="ECO:0000313" key="9">
    <source>
        <dbReference type="Proteomes" id="UP001430584"/>
    </source>
</evidence>
<dbReference type="InterPro" id="IPR052094">
    <property type="entry name" value="Pre-mRNA-splicing_ERAD"/>
</dbReference>
<dbReference type="PRINTS" id="PR00625">
    <property type="entry name" value="JDOMAIN"/>
</dbReference>
<keyword evidence="5" id="KW-0539">Nucleus</keyword>
<evidence type="ECO:0000256" key="3">
    <source>
        <dbReference type="ARBA" id="ARBA00022490"/>
    </source>
</evidence>
<dbReference type="SMART" id="SM00271">
    <property type="entry name" value="DnaJ"/>
    <property type="match status" value="1"/>
</dbReference>
<dbReference type="EMBL" id="JAJVCZ030000002">
    <property type="protein sequence ID" value="KAL0262804.1"/>
    <property type="molecule type" value="Genomic_DNA"/>
</dbReference>
<evidence type="ECO:0000313" key="8">
    <source>
        <dbReference type="EMBL" id="KAL0262804.1"/>
    </source>
</evidence>
<feature type="compositionally biased region" description="Low complexity" evidence="6">
    <location>
        <begin position="229"/>
        <end position="240"/>
    </location>
</feature>